<sequence length="206" mass="22277">MLPCPAPIQRRLTQGTYRRLAAATLAAALLAAPAAQSVELEIALSDEMFEGLVSSQTARSGDQGVQVGGGALYNDERDLLGTLFLQVNNRAEGRWQPFTFGVGTRLWGASLERPDESVFALALGGSIGIGIPAQIPMAVTFQGHASPNITTSGDADRMTEGMVRFEAEIIRGAHAFVGYRQIKVKSREYRDVRIDDGFHAGIRLRF</sequence>
<keyword evidence="1" id="KW-0732">Signal</keyword>
<proteinExistence type="predicted"/>
<dbReference type="Proteomes" id="UP001205843">
    <property type="component" value="Unassembled WGS sequence"/>
</dbReference>
<evidence type="ECO:0000313" key="3">
    <source>
        <dbReference type="Proteomes" id="UP001205843"/>
    </source>
</evidence>
<name>A0AAE3G0M8_9GAMM</name>
<dbReference type="EMBL" id="JALJXV010000001">
    <property type="protein sequence ID" value="MCP1673187.1"/>
    <property type="molecule type" value="Genomic_DNA"/>
</dbReference>
<evidence type="ECO:0008006" key="4">
    <source>
        <dbReference type="Google" id="ProtNLM"/>
    </source>
</evidence>
<dbReference type="RefSeq" id="WP_253473114.1">
    <property type="nucleotide sequence ID" value="NZ_JALJXV010000001.1"/>
</dbReference>
<feature type="signal peptide" evidence="1">
    <location>
        <begin position="1"/>
        <end position="37"/>
    </location>
</feature>
<evidence type="ECO:0000313" key="2">
    <source>
        <dbReference type="EMBL" id="MCP1673187.1"/>
    </source>
</evidence>
<feature type="chain" id="PRO_5042036274" description="YfaZ" evidence="1">
    <location>
        <begin position="38"/>
        <end position="206"/>
    </location>
</feature>
<evidence type="ECO:0000256" key="1">
    <source>
        <dbReference type="SAM" id="SignalP"/>
    </source>
</evidence>
<dbReference type="Pfam" id="PF07437">
    <property type="entry name" value="YfaZ"/>
    <property type="match status" value="1"/>
</dbReference>
<organism evidence="2 3">
    <name type="scientific">Natronocella acetinitrilica</name>
    <dbReference type="NCBI Taxonomy" id="414046"/>
    <lineage>
        <taxon>Bacteria</taxon>
        <taxon>Pseudomonadati</taxon>
        <taxon>Pseudomonadota</taxon>
        <taxon>Gammaproteobacteria</taxon>
        <taxon>Chromatiales</taxon>
        <taxon>Ectothiorhodospiraceae</taxon>
        <taxon>Natronocella</taxon>
    </lineage>
</organism>
<gene>
    <name evidence="2" type="ORF">J2T57_000279</name>
</gene>
<dbReference type="InterPro" id="IPR009998">
    <property type="entry name" value="YfaZ"/>
</dbReference>
<protein>
    <recommendedName>
        <fullName evidence="4">YfaZ</fullName>
    </recommendedName>
</protein>
<accession>A0AAE3G0M8</accession>
<reference evidence="2" key="1">
    <citation type="submission" date="2022-03" db="EMBL/GenBank/DDBJ databases">
        <title>Genomic Encyclopedia of Type Strains, Phase III (KMG-III): the genomes of soil and plant-associated and newly described type strains.</title>
        <authorList>
            <person name="Whitman W."/>
        </authorList>
    </citation>
    <scope>NUCLEOTIDE SEQUENCE</scope>
    <source>
        <strain evidence="2">ANL 6-2</strain>
    </source>
</reference>
<keyword evidence="3" id="KW-1185">Reference proteome</keyword>
<comment type="caution">
    <text evidence="2">The sequence shown here is derived from an EMBL/GenBank/DDBJ whole genome shotgun (WGS) entry which is preliminary data.</text>
</comment>
<dbReference type="AlphaFoldDB" id="A0AAE3G0M8"/>